<dbReference type="CDD" id="cd00564">
    <property type="entry name" value="TMP_TenI"/>
    <property type="match status" value="1"/>
</dbReference>
<comment type="similarity">
    <text evidence="9 10">Belongs to the thiamine-phosphate synthase family.</text>
</comment>
<dbReference type="eggNOG" id="COG0352">
    <property type="taxonomic scope" value="Bacteria"/>
</dbReference>
<dbReference type="EMBL" id="AZFF01000001">
    <property type="protein sequence ID" value="KRL57226.1"/>
    <property type="molecule type" value="Genomic_DNA"/>
</dbReference>
<gene>
    <name evidence="9" type="primary">thiE</name>
    <name evidence="13" type="ORF">FD35_GL000234</name>
</gene>
<comment type="caution">
    <text evidence="13">The sequence shown here is derived from an EMBL/GenBank/DDBJ whole genome shotgun (WGS) entry which is preliminary data.</text>
</comment>
<keyword evidence="3 9" id="KW-0479">Metal-binding</keyword>
<evidence type="ECO:0000313" key="13">
    <source>
        <dbReference type="EMBL" id="KRL57226.1"/>
    </source>
</evidence>
<evidence type="ECO:0000259" key="12">
    <source>
        <dbReference type="Pfam" id="PF02581"/>
    </source>
</evidence>
<dbReference type="InterPro" id="IPR013785">
    <property type="entry name" value="Aldolase_TIM"/>
</dbReference>
<evidence type="ECO:0000256" key="4">
    <source>
        <dbReference type="ARBA" id="ARBA00022842"/>
    </source>
</evidence>
<keyword evidence="14" id="KW-1185">Reference proteome</keyword>
<keyword evidence="2 9" id="KW-0808">Transferase</keyword>
<evidence type="ECO:0000256" key="8">
    <source>
        <dbReference type="ARBA" id="ARBA00047883"/>
    </source>
</evidence>
<proteinExistence type="inferred from homology"/>
<feature type="domain" description="Thiamine phosphate synthase/TenI" evidence="12">
    <location>
        <begin position="11"/>
        <end position="193"/>
    </location>
</feature>
<evidence type="ECO:0000256" key="11">
    <source>
        <dbReference type="RuleBase" id="RU004253"/>
    </source>
</evidence>
<dbReference type="STRING" id="1114972.FD35_GL000234"/>
<dbReference type="Proteomes" id="UP000051999">
    <property type="component" value="Unassembled WGS sequence"/>
</dbReference>
<feature type="binding site" evidence="9">
    <location>
        <position position="76"/>
    </location>
    <ligand>
        <name>4-amino-2-methyl-5-(diphosphooxymethyl)pyrimidine</name>
        <dbReference type="ChEBI" id="CHEBI:57841"/>
    </ligand>
</feature>
<sequence>MKFQKEQLAAYFVAGSQDMIDGRQLPDVLKTAIAGGITAFQYREKGPQALSGAAKLKLGGILRELCKQAKIPFIVDDDVELARQLDADGVHVGQSDEAIAKVIDEAPDMIIGYSCHTLVQIQKANVLSAVDYIGSGPIFPTISKADADPAVGTGGLTKLVNASVKPIVAIGGISLANLDEIKATGAAGAAVISLLTRAKDIKSAATTIRQAFSNKS</sequence>
<accession>A0A0R1RSJ8</accession>
<dbReference type="OrthoDB" id="9812206at2"/>
<evidence type="ECO:0000256" key="7">
    <source>
        <dbReference type="ARBA" id="ARBA00047851"/>
    </source>
</evidence>
<dbReference type="PATRIC" id="fig|1114972.6.peg.234"/>
<evidence type="ECO:0000256" key="5">
    <source>
        <dbReference type="ARBA" id="ARBA00022977"/>
    </source>
</evidence>
<feature type="binding site" evidence="9">
    <location>
        <position position="144"/>
    </location>
    <ligand>
        <name>4-amino-2-methyl-5-(diphosphooxymethyl)pyrimidine</name>
        <dbReference type="ChEBI" id="CHEBI:57841"/>
    </ligand>
</feature>
<keyword evidence="5 9" id="KW-0784">Thiamine biosynthesis</keyword>
<comment type="catalytic activity">
    <reaction evidence="8 9 10">
        <text>2-[(2R,5Z)-2-carboxy-4-methylthiazol-5(2H)-ylidene]ethyl phosphate + 4-amino-2-methyl-5-(diphosphooxymethyl)pyrimidine + 2 H(+) = thiamine phosphate + CO2 + diphosphate</text>
        <dbReference type="Rhea" id="RHEA:47844"/>
        <dbReference type="ChEBI" id="CHEBI:15378"/>
        <dbReference type="ChEBI" id="CHEBI:16526"/>
        <dbReference type="ChEBI" id="CHEBI:33019"/>
        <dbReference type="ChEBI" id="CHEBI:37575"/>
        <dbReference type="ChEBI" id="CHEBI:57841"/>
        <dbReference type="ChEBI" id="CHEBI:62899"/>
        <dbReference type="EC" id="2.5.1.3"/>
    </reaction>
</comment>
<dbReference type="GO" id="GO:0005737">
    <property type="term" value="C:cytoplasm"/>
    <property type="evidence" value="ECO:0007669"/>
    <property type="project" value="TreeGrafter"/>
</dbReference>
<dbReference type="HAMAP" id="MF_00097">
    <property type="entry name" value="TMP_synthase"/>
    <property type="match status" value="1"/>
</dbReference>
<dbReference type="EC" id="2.5.1.3" evidence="9"/>
<evidence type="ECO:0000256" key="1">
    <source>
        <dbReference type="ARBA" id="ARBA00005165"/>
    </source>
</evidence>
<name>A0A0R1RSJ8_9LACO</name>
<reference evidence="13 14" key="1">
    <citation type="journal article" date="2015" name="Genome Announc.">
        <title>Expanding the biotechnology potential of lactobacilli through comparative genomics of 213 strains and associated genera.</title>
        <authorList>
            <person name="Sun Z."/>
            <person name="Harris H.M."/>
            <person name="McCann A."/>
            <person name="Guo C."/>
            <person name="Argimon S."/>
            <person name="Zhang W."/>
            <person name="Yang X."/>
            <person name="Jeffery I.B."/>
            <person name="Cooney J.C."/>
            <person name="Kagawa T.F."/>
            <person name="Liu W."/>
            <person name="Song Y."/>
            <person name="Salvetti E."/>
            <person name="Wrobel A."/>
            <person name="Rasinkangas P."/>
            <person name="Parkhill J."/>
            <person name="Rea M.C."/>
            <person name="O'Sullivan O."/>
            <person name="Ritari J."/>
            <person name="Douillard F.P."/>
            <person name="Paul Ross R."/>
            <person name="Yang R."/>
            <person name="Briner A.E."/>
            <person name="Felis G.E."/>
            <person name="de Vos W.M."/>
            <person name="Barrangou R."/>
            <person name="Klaenhammer T.R."/>
            <person name="Caufield P.W."/>
            <person name="Cui Y."/>
            <person name="Zhang H."/>
            <person name="O'Toole P.W."/>
        </authorList>
    </citation>
    <scope>NUCLEOTIDE SEQUENCE [LARGE SCALE GENOMIC DNA]</scope>
    <source>
        <strain evidence="13 14">DSM 15814</strain>
    </source>
</reference>
<comment type="catalytic activity">
    <reaction evidence="7 9 10">
        <text>2-(2-carboxy-4-methylthiazol-5-yl)ethyl phosphate + 4-amino-2-methyl-5-(diphosphooxymethyl)pyrimidine + 2 H(+) = thiamine phosphate + CO2 + diphosphate</text>
        <dbReference type="Rhea" id="RHEA:47848"/>
        <dbReference type="ChEBI" id="CHEBI:15378"/>
        <dbReference type="ChEBI" id="CHEBI:16526"/>
        <dbReference type="ChEBI" id="CHEBI:33019"/>
        <dbReference type="ChEBI" id="CHEBI:37575"/>
        <dbReference type="ChEBI" id="CHEBI:57841"/>
        <dbReference type="ChEBI" id="CHEBI:62890"/>
        <dbReference type="EC" id="2.5.1.3"/>
    </reaction>
</comment>
<feature type="binding site" evidence="9">
    <location>
        <begin position="192"/>
        <end position="193"/>
    </location>
    <ligand>
        <name>2-[(2R,5Z)-2-carboxy-4-methylthiazol-5(2H)-ylidene]ethyl phosphate</name>
        <dbReference type="ChEBI" id="CHEBI:62899"/>
    </ligand>
</feature>
<dbReference type="GO" id="GO:0004789">
    <property type="term" value="F:thiamine-phosphate diphosphorylase activity"/>
    <property type="evidence" value="ECO:0007669"/>
    <property type="project" value="UniProtKB-UniRule"/>
</dbReference>
<dbReference type="Gene3D" id="3.20.20.70">
    <property type="entry name" value="Aldolase class I"/>
    <property type="match status" value="1"/>
</dbReference>
<dbReference type="InterPro" id="IPR022998">
    <property type="entry name" value="ThiamineP_synth_TenI"/>
</dbReference>
<dbReference type="GO" id="GO:0000287">
    <property type="term" value="F:magnesium ion binding"/>
    <property type="evidence" value="ECO:0007669"/>
    <property type="project" value="UniProtKB-UniRule"/>
</dbReference>
<dbReference type="InterPro" id="IPR036206">
    <property type="entry name" value="ThiamineP_synth_sf"/>
</dbReference>
<feature type="binding site" evidence="9">
    <location>
        <begin position="41"/>
        <end position="45"/>
    </location>
    <ligand>
        <name>4-amino-2-methyl-5-(diphosphooxymethyl)pyrimidine</name>
        <dbReference type="ChEBI" id="CHEBI:57841"/>
    </ligand>
</feature>
<keyword evidence="4 9" id="KW-0460">Magnesium</keyword>
<evidence type="ECO:0000313" key="14">
    <source>
        <dbReference type="Proteomes" id="UP000051999"/>
    </source>
</evidence>
<evidence type="ECO:0000256" key="3">
    <source>
        <dbReference type="ARBA" id="ARBA00022723"/>
    </source>
</evidence>
<feature type="binding site" evidence="9">
    <location>
        <position position="114"/>
    </location>
    <ligand>
        <name>4-amino-2-methyl-5-(diphosphooxymethyl)pyrimidine</name>
        <dbReference type="ChEBI" id="CHEBI:57841"/>
    </ligand>
</feature>
<dbReference type="InterPro" id="IPR034291">
    <property type="entry name" value="TMP_synthase"/>
</dbReference>
<dbReference type="NCBIfam" id="TIGR00693">
    <property type="entry name" value="thiE"/>
    <property type="match status" value="1"/>
</dbReference>
<dbReference type="GO" id="GO:0009228">
    <property type="term" value="P:thiamine biosynthetic process"/>
    <property type="evidence" value="ECO:0007669"/>
    <property type="project" value="UniProtKB-KW"/>
</dbReference>
<dbReference type="AlphaFoldDB" id="A0A0R1RSJ8"/>
<dbReference type="FunFam" id="3.20.20.70:FF:000096">
    <property type="entry name" value="Thiamine-phosphate synthase"/>
    <property type="match status" value="1"/>
</dbReference>
<dbReference type="RefSeq" id="WP_017261874.1">
    <property type="nucleotide sequence ID" value="NZ_AUAW01000001.1"/>
</dbReference>
<dbReference type="PANTHER" id="PTHR20857">
    <property type="entry name" value="THIAMINE-PHOSPHATE PYROPHOSPHORYLASE"/>
    <property type="match status" value="1"/>
</dbReference>
<dbReference type="PANTHER" id="PTHR20857:SF15">
    <property type="entry name" value="THIAMINE-PHOSPHATE SYNTHASE"/>
    <property type="match status" value="1"/>
</dbReference>
<evidence type="ECO:0000256" key="6">
    <source>
        <dbReference type="ARBA" id="ARBA00047334"/>
    </source>
</evidence>
<comment type="catalytic activity">
    <reaction evidence="6 9 10">
        <text>4-methyl-5-(2-phosphooxyethyl)-thiazole + 4-amino-2-methyl-5-(diphosphooxymethyl)pyrimidine + H(+) = thiamine phosphate + diphosphate</text>
        <dbReference type="Rhea" id="RHEA:22328"/>
        <dbReference type="ChEBI" id="CHEBI:15378"/>
        <dbReference type="ChEBI" id="CHEBI:33019"/>
        <dbReference type="ChEBI" id="CHEBI:37575"/>
        <dbReference type="ChEBI" id="CHEBI:57841"/>
        <dbReference type="ChEBI" id="CHEBI:58296"/>
        <dbReference type="EC" id="2.5.1.3"/>
    </reaction>
</comment>
<comment type="function">
    <text evidence="9">Condenses 4-methyl-5-(beta-hydroxyethyl)thiazole monophosphate (THZ-P) and 2-methyl-4-amino-5-hydroxymethyl pyrimidine pyrophosphate (HMP-PP) to form thiamine monophosphate (TMP).</text>
</comment>
<feature type="binding site" evidence="9">
    <location>
        <position position="77"/>
    </location>
    <ligand>
        <name>Mg(2+)</name>
        <dbReference type="ChEBI" id="CHEBI:18420"/>
    </ligand>
</feature>
<dbReference type="UniPathway" id="UPA00060">
    <property type="reaction ID" value="UER00141"/>
</dbReference>
<evidence type="ECO:0000256" key="10">
    <source>
        <dbReference type="RuleBase" id="RU003826"/>
    </source>
</evidence>
<comment type="pathway">
    <text evidence="1 9 11">Cofactor biosynthesis; thiamine diphosphate biosynthesis; thiamine phosphate from 4-amino-2-methyl-5-diphosphomethylpyrimidine and 4-methyl-5-(2-phosphoethyl)-thiazole: step 1/1.</text>
</comment>
<evidence type="ECO:0000256" key="9">
    <source>
        <dbReference type="HAMAP-Rule" id="MF_00097"/>
    </source>
</evidence>
<protein>
    <recommendedName>
        <fullName evidence="9">Thiamine-phosphate synthase</fullName>
        <shortName evidence="9">TP synthase</shortName>
        <shortName evidence="9">TPS</shortName>
        <ecNumber evidence="9">2.5.1.3</ecNumber>
    </recommendedName>
    <alternativeName>
        <fullName evidence="9">Thiamine-phosphate pyrophosphorylase</fullName>
        <shortName evidence="9">TMP pyrophosphorylase</shortName>
        <shortName evidence="9">TMP-PPase</shortName>
    </alternativeName>
</protein>
<feature type="binding site" evidence="9">
    <location>
        <begin position="141"/>
        <end position="143"/>
    </location>
    <ligand>
        <name>2-[(2R,5Z)-2-carboxy-4-methylthiazol-5(2H)-ylidene]ethyl phosphate</name>
        <dbReference type="ChEBI" id="CHEBI:62899"/>
    </ligand>
</feature>
<feature type="binding site" evidence="9">
    <location>
        <position position="96"/>
    </location>
    <ligand>
        <name>Mg(2+)</name>
        <dbReference type="ChEBI" id="CHEBI:18420"/>
    </ligand>
</feature>
<feature type="binding site" evidence="9">
    <location>
        <position position="172"/>
    </location>
    <ligand>
        <name>2-[(2R,5Z)-2-carboxy-4-methylthiazol-5(2H)-ylidene]ethyl phosphate</name>
        <dbReference type="ChEBI" id="CHEBI:62899"/>
    </ligand>
</feature>
<evidence type="ECO:0000256" key="2">
    <source>
        <dbReference type="ARBA" id="ARBA00022679"/>
    </source>
</evidence>
<comment type="cofactor">
    <cofactor evidence="9">
        <name>Mg(2+)</name>
        <dbReference type="ChEBI" id="CHEBI:18420"/>
    </cofactor>
    <text evidence="9">Binds 1 Mg(2+) ion per subunit.</text>
</comment>
<dbReference type="GO" id="GO:0009229">
    <property type="term" value="P:thiamine diphosphate biosynthetic process"/>
    <property type="evidence" value="ECO:0007669"/>
    <property type="project" value="UniProtKB-UniRule"/>
</dbReference>
<dbReference type="Pfam" id="PF02581">
    <property type="entry name" value="TMP-TENI"/>
    <property type="match status" value="1"/>
</dbReference>
<organism evidence="13 14">
    <name type="scientific">Furfurilactobacillus rossiae DSM 15814</name>
    <dbReference type="NCBI Taxonomy" id="1114972"/>
    <lineage>
        <taxon>Bacteria</taxon>
        <taxon>Bacillati</taxon>
        <taxon>Bacillota</taxon>
        <taxon>Bacilli</taxon>
        <taxon>Lactobacillales</taxon>
        <taxon>Lactobacillaceae</taxon>
        <taxon>Furfurilactobacillus</taxon>
    </lineage>
</organism>
<dbReference type="SUPFAM" id="SSF51391">
    <property type="entry name" value="Thiamin phosphate synthase"/>
    <property type="match status" value="1"/>
</dbReference>